<evidence type="ECO:0000313" key="2">
    <source>
        <dbReference type="EMBL" id="WCT73360.1"/>
    </source>
</evidence>
<feature type="domain" description="PhnB-like" evidence="1">
    <location>
        <begin position="3"/>
        <end position="117"/>
    </location>
</feature>
<name>A0ABY7TLU0_9SPHN</name>
<dbReference type="InterPro" id="IPR009725">
    <property type="entry name" value="3_dmu_93_MTrfase"/>
</dbReference>
<evidence type="ECO:0000259" key="1">
    <source>
        <dbReference type="Pfam" id="PF06983"/>
    </source>
</evidence>
<dbReference type="CDD" id="cd06588">
    <property type="entry name" value="PhnB_like"/>
    <property type="match status" value="1"/>
</dbReference>
<dbReference type="Pfam" id="PF06983">
    <property type="entry name" value="3-dmu-9_3-mt"/>
    <property type="match status" value="1"/>
</dbReference>
<evidence type="ECO:0000313" key="3">
    <source>
        <dbReference type="Proteomes" id="UP001220395"/>
    </source>
</evidence>
<keyword evidence="3" id="KW-1185">Reference proteome</keyword>
<proteinExistence type="predicted"/>
<dbReference type="PANTHER" id="PTHR33990:SF2">
    <property type="entry name" value="PHNB-LIKE DOMAIN-CONTAINING PROTEIN"/>
    <property type="match status" value="1"/>
</dbReference>
<dbReference type="PIRSF" id="PIRSF021700">
    <property type="entry name" value="3_dmu_93_MTrfase"/>
    <property type="match status" value="1"/>
</dbReference>
<dbReference type="EMBL" id="CP117411">
    <property type="protein sequence ID" value="WCT73360.1"/>
    <property type="molecule type" value="Genomic_DNA"/>
</dbReference>
<dbReference type="Gene3D" id="3.10.180.10">
    <property type="entry name" value="2,3-Dihydroxybiphenyl 1,2-Dioxygenase, domain 1"/>
    <property type="match status" value="1"/>
</dbReference>
<organism evidence="2 3">
    <name type="scientific">Sphingomonas naphthae</name>
    <dbReference type="NCBI Taxonomy" id="1813468"/>
    <lineage>
        <taxon>Bacteria</taxon>
        <taxon>Pseudomonadati</taxon>
        <taxon>Pseudomonadota</taxon>
        <taxon>Alphaproteobacteria</taxon>
        <taxon>Sphingomonadales</taxon>
        <taxon>Sphingomonadaceae</taxon>
        <taxon>Sphingomonas</taxon>
    </lineage>
</organism>
<reference evidence="2 3" key="1">
    <citation type="submission" date="2023-02" db="EMBL/GenBank/DDBJ databases">
        <title>Genome sequence of Sphingomonas naphthae.</title>
        <authorList>
            <person name="Kim S."/>
            <person name="Heo J."/>
            <person name="Kwon S.-W."/>
        </authorList>
    </citation>
    <scope>NUCLEOTIDE SEQUENCE [LARGE SCALE GENOMIC DNA]</scope>
    <source>
        <strain evidence="2 3">KACC 18716</strain>
    </source>
</reference>
<accession>A0ABY7TLU0</accession>
<dbReference type="InterPro" id="IPR029068">
    <property type="entry name" value="Glyas_Bleomycin-R_OHBP_Dase"/>
</dbReference>
<sequence length="158" mass="17556">MPAITPCLWFDGNAEDAAKFYQTVFADMTIDNIVRAPSDNPSMAEGAVLVVEFTIAGQKFVGLNGGPQFRFTEAVSFQIDCDGQAEVDRYYDALSAVPEAEQCGWIKDRFGLSWQIVPRTLMRLLSDPDPDRARRASLAMMEMKRLDIAALERAAEGR</sequence>
<dbReference type="SUPFAM" id="SSF54593">
    <property type="entry name" value="Glyoxalase/Bleomycin resistance protein/Dihydroxybiphenyl dioxygenase"/>
    <property type="match status" value="1"/>
</dbReference>
<gene>
    <name evidence="2" type="ORF">PQ455_17395</name>
</gene>
<dbReference type="RefSeq" id="WP_273687522.1">
    <property type="nucleotide sequence ID" value="NZ_CP117411.1"/>
</dbReference>
<dbReference type="Proteomes" id="UP001220395">
    <property type="component" value="Chromosome"/>
</dbReference>
<dbReference type="InterPro" id="IPR028973">
    <property type="entry name" value="PhnB-like"/>
</dbReference>
<protein>
    <submittedName>
        <fullName evidence="2">VOC family protein</fullName>
    </submittedName>
</protein>
<dbReference type="PANTHER" id="PTHR33990">
    <property type="entry name" value="PROTEIN YJDN-RELATED"/>
    <property type="match status" value="1"/>
</dbReference>